<accession>F0T8Y2</accession>
<organism evidence="1 2">
    <name type="scientific">Methanobacterium lacus (strain AL-21)</name>
    <dbReference type="NCBI Taxonomy" id="877455"/>
    <lineage>
        <taxon>Archaea</taxon>
        <taxon>Methanobacteriati</taxon>
        <taxon>Methanobacteriota</taxon>
        <taxon>Methanomada group</taxon>
        <taxon>Methanobacteria</taxon>
        <taxon>Methanobacteriales</taxon>
        <taxon>Methanobacteriaceae</taxon>
        <taxon>Methanobacterium</taxon>
    </lineage>
</organism>
<evidence type="ECO:0000313" key="1">
    <source>
        <dbReference type="EMBL" id="ADZ09810.1"/>
    </source>
</evidence>
<dbReference type="EMBL" id="CP002551">
    <property type="protein sequence ID" value="ADZ09810.1"/>
    <property type="molecule type" value="Genomic_DNA"/>
</dbReference>
<protein>
    <submittedName>
        <fullName evidence="1">Uncharacterized protein</fullName>
    </submittedName>
</protein>
<dbReference type="AlphaFoldDB" id="F0T8Y2"/>
<evidence type="ECO:0000313" key="2">
    <source>
        <dbReference type="Proteomes" id="UP000007490"/>
    </source>
</evidence>
<proteinExistence type="predicted"/>
<dbReference type="InterPro" id="IPR013783">
    <property type="entry name" value="Ig-like_fold"/>
</dbReference>
<dbReference type="GeneID" id="10278039"/>
<dbReference type="Gene3D" id="2.60.40.10">
    <property type="entry name" value="Immunoglobulins"/>
    <property type="match status" value="1"/>
</dbReference>
<dbReference type="InterPro" id="IPR008964">
    <property type="entry name" value="Invasin/intimin_cell_adhesion"/>
</dbReference>
<keyword evidence="2" id="KW-1185">Reference proteome</keyword>
<dbReference type="HOGENOM" id="CLU_1891445_0_0_2"/>
<dbReference type="OrthoDB" id="382134at2157"/>
<sequence length="134" mass="14480" precursor="true">MKMINNKVTYATFLLVLTCALTLGYCGSHVSALVSGDSIQATDLTVNNIHGSTGHYTFLKAYLSDEHGKAVPNKCITFKVDGDPHDYIAVTSPNGHALLYYYIPQNPGTYSIKTEFKGDENFAPSVSTGVLTVV</sequence>
<dbReference type="Proteomes" id="UP000007490">
    <property type="component" value="Chromosome"/>
</dbReference>
<reference evidence="2" key="1">
    <citation type="submission" date="2011-02" db="EMBL/GenBank/DDBJ databases">
        <title>Complete sequence of Methanobacterium sp. AL-21.</title>
        <authorList>
            <consortium name="US DOE Joint Genome Institute"/>
            <person name="Lucas S."/>
            <person name="Copeland A."/>
            <person name="Lapidus A."/>
            <person name="Cheng J.-F."/>
            <person name="Goodwin L."/>
            <person name="Pitluck S."/>
            <person name="Chertkov O."/>
            <person name="Detter J.C."/>
            <person name="Han C."/>
            <person name="Tapia R."/>
            <person name="Land M."/>
            <person name="Hauser L."/>
            <person name="Kyrpides N."/>
            <person name="Ivanova N."/>
            <person name="Mikhailova N."/>
            <person name="Pagani I."/>
            <person name="Cadillo-Quiroz H."/>
            <person name="Imachi H."/>
            <person name="Zinder S."/>
            <person name="Liu W."/>
            <person name="Woyke T."/>
        </authorList>
    </citation>
    <scope>NUCLEOTIDE SEQUENCE [LARGE SCALE GENOMIC DNA]</scope>
    <source>
        <strain evidence="2">AL-21</strain>
    </source>
</reference>
<dbReference type="SUPFAM" id="SSF49373">
    <property type="entry name" value="Invasin/intimin cell-adhesion fragments"/>
    <property type="match status" value="1"/>
</dbReference>
<gene>
    <name evidence="1" type="ordered locus">Metbo_1583</name>
</gene>
<dbReference type="KEGG" id="mel:Metbo_1583"/>
<dbReference type="RefSeq" id="WP_013645161.1">
    <property type="nucleotide sequence ID" value="NC_015216.1"/>
</dbReference>
<name>F0T8Y2_METLA</name>
<dbReference type="eggNOG" id="arCOG02488">
    <property type="taxonomic scope" value="Archaea"/>
</dbReference>
<reference evidence="1 2" key="2">
    <citation type="journal article" date="2014" name="Int. J. Syst. Evol. Microbiol.">
        <title>Methanobacterium paludis sp. nov. and a novel strain of Methanobacterium lacus isolated from northern peatlands.</title>
        <authorList>
            <person name="Cadillo-Quiroz H."/>
            <person name="Brauer S.L."/>
            <person name="Goodson N."/>
            <person name="Yavitt J.B."/>
            <person name="Zinder S.H."/>
        </authorList>
    </citation>
    <scope>NUCLEOTIDE SEQUENCE [LARGE SCALE GENOMIC DNA]</scope>
    <source>
        <strain evidence="1 2">AL-21</strain>
    </source>
</reference>